<evidence type="ECO:0000256" key="1">
    <source>
        <dbReference type="SAM" id="Phobius"/>
    </source>
</evidence>
<feature type="transmembrane region" description="Helical" evidence="1">
    <location>
        <begin position="47"/>
        <end position="70"/>
    </location>
</feature>
<name>D6AH75_STRFL</name>
<dbReference type="EMBL" id="DS999644">
    <property type="protein sequence ID" value="EFE72896.2"/>
    <property type="molecule type" value="Genomic_DNA"/>
</dbReference>
<keyword evidence="1" id="KW-0472">Membrane</keyword>
<organism evidence="2 3">
    <name type="scientific">Streptomyces filamentosus NRRL 15998</name>
    <dbReference type="NCBI Taxonomy" id="457431"/>
    <lineage>
        <taxon>Bacteria</taxon>
        <taxon>Bacillati</taxon>
        <taxon>Actinomycetota</taxon>
        <taxon>Actinomycetes</taxon>
        <taxon>Kitasatosporales</taxon>
        <taxon>Streptomycetaceae</taxon>
        <taxon>Streptomyces</taxon>
    </lineage>
</organism>
<dbReference type="AlphaFoldDB" id="D6AH75"/>
<proteinExistence type="predicted"/>
<evidence type="ECO:0000313" key="2">
    <source>
        <dbReference type="EMBL" id="EFE72896.2"/>
    </source>
</evidence>
<evidence type="ECO:0000313" key="3">
    <source>
        <dbReference type="Proteomes" id="UP000003986"/>
    </source>
</evidence>
<dbReference type="Proteomes" id="UP000003986">
    <property type="component" value="Unassembled WGS sequence"/>
</dbReference>
<feature type="transmembrane region" description="Helical" evidence="1">
    <location>
        <begin position="111"/>
        <end position="130"/>
    </location>
</feature>
<keyword evidence="1" id="KW-0812">Transmembrane</keyword>
<feature type="transmembrane region" description="Helical" evidence="1">
    <location>
        <begin position="228"/>
        <end position="248"/>
    </location>
</feature>
<accession>D6AH75</accession>
<gene>
    <name evidence="2" type="ORF">SSGG_00262</name>
</gene>
<reference evidence="3" key="1">
    <citation type="submission" date="2008-10" db="EMBL/GenBank/DDBJ databases">
        <authorList>
            <person name="Molnar K."/>
        </authorList>
    </citation>
    <scope>NUCLEOTIDE SEQUENCE [LARGE SCALE GENOMIC DNA]</scope>
    <source>
        <strain evidence="3">NRRL 15998</strain>
    </source>
</reference>
<sequence length="270" mass="29285">MSVRDLVGMPCHPCEPPRRAEGRRRGVGRMRWWKGVLMTVRHQGVRWWFALLALVGCVVCVLCVVALSGAGHYFGLSLWAGIALVVVGALFPLGGLGFLYWVDDGRSEDSFLVKFLCFVAHSAVLGLAAVSCTGAEAWAFEQRGRWTEATVVGYSPPRVVPGDPPTKVRASCALETAEGERVRPRLPEGRGCRDGVRHGSRLDVLYDPRGLLAPRATEPMDHGVTVPVLGGVATLSGFLGCVALAWRWETLRVRSARRTAARRGRESAAG</sequence>
<keyword evidence="1" id="KW-1133">Transmembrane helix</keyword>
<feature type="transmembrane region" description="Helical" evidence="1">
    <location>
        <begin position="76"/>
        <end position="99"/>
    </location>
</feature>
<reference evidence="3" key="2">
    <citation type="submission" date="2008-12" db="EMBL/GenBank/DDBJ databases">
        <title>Annotation of Streptomyces roseosporus strain NRRL 15998.</title>
        <authorList>
            <consortium name="The Broad Institute Genome Sequencing Platform"/>
            <consortium name="Broad Institute Microbial Sequencing Center"/>
            <person name="Fischbach M."/>
            <person name="Ward D."/>
            <person name="Young S."/>
            <person name="Kodira C.D."/>
            <person name="Zeng Q."/>
            <person name="Koehrsen M."/>
            <person name="Godfrey P."/>
            <person name="Alvarado L."/>
            <person name="Berlin A.M."/>
            <person name="Borenstein D."/>
            <person name="Chen Z."/>
            <person name="Engels R."/>
            <person name="Freedman E."/>
            <person name="Gellesch M."/>
            <person name="Goldberg J."/>
            <person name="Griggs A."/>
            <person name="Gujja S."/>
            <person name="Heiman D.I."/>
            <person name="Hepburn T.A."/>
            <person name="Howarth C."/>
            <person name="Jen D."/>
            <person name="Larson L."/>
            <person name="Lewis B."/>
            <person name="Mehta T."/>
            <person name="Park D."/>
            <person name="Pearson M."/>
            <person name="Roberts A."/>
            <person name="Saif S."/>
            <person name="Shea T.D."/>
            <person name="Shenoy N."/>
            <person name="Sisk P."/>
            <person name="Stolte C."/>
            <person name="Sykes S.N."/>
            <person name="Walk T."/>
            <person name="White J."/>
            <person name="Yandava C."/>
            <person name="Straight P."/>
            <person name="Clardy J."/>
            <person name="Hung D."/>
            <person name="Kolter R."/>
            <person name="Mekalanos J."/>
            <person name="Walker S."/>
            <person name="Walsh C.T."/>
            <person name="Wieland B.L.C."/>
            <person name="Ilzarbe M."/>
            <person name="Galagan J."/>
            <person name="Nusbaum C."/>
            <person name="Birren B."/>
        </authorList>
    </citation>
    <scope>NUCLEOTIDE SEQUENCE [LARGE SCALE GENOMIC DNA]</scope>
    <source>
        <strain evidence="3">NRRL 15998</strain>
    </source>
</reference>
<protein>
    <submittedName>
        <fullName evidence="2">Uncharacterized protein</fullName>
    </submittedName>
</protein>